<sequence length="251" mass="28558">MSPTSSTSDRVTVQEQVVSVMEEMQIQGTLDKLIAASEHICISTPLGTGDFLADLQQAFRLNGIETCIKNALVLSRRRKNIKDEQEQLNYMRKAQTHFERRVSKALLNLQTDLKLSLVRQRSSSEAQELSSKWDELSTYDQDVGSIRNLYSSQDLYEAVVALRDPDYSINRSILICLAVVTLEEKWSAVKIPLNVPTFEDLVSFRYVPNGVSVSLYLNFTIFSPPSPYILFDIHTQGRSILYLPLWQFLSV</sequence>
<dbReference type="EMBL" id="WJBH02000003">
    <property type="protein sequence ID" value="KAI9562243.1"/>
    <property type="molecule type" value="Genomic_DNA"/>
</dbReference>
<evidence type="ECO:0000313" key="1">
    <source>
        <dbReference type="EMBL" id="KAI9562243.1"/>
    </source>
</evidence>
<comment type="caution">
    <text evidence="1">The sequence shown here is derived from an EMBL/GenBank/DDBJ whole genome shotgun (WGS) entry which is preliminary data.</text>
</comment>
<reference evidence="1 2" key="1">
    <citation type="submission" date="2022-05" db="EMBL/GenBank/DDBJ databases">
        <title>A multi-omics perspective on studying reproductive biology in Daphnia sinensis.</title>
        <authorList>
            <person name="Jia J."/>
        </authorList>
    </citation>
    <scope>NUCLEOTIDE SEQUENCE [LARGE SCALE GENOMIC DNA]</scope>
    <source>
        <strain evidence="1 2">WSL</strain>
    </source>
</reference>
<evidence type="ECO:0000313" key="2">
    <source>
        <dbReference type="Proteomes" id="UP000820818"/>
    </source>
</evidence>
<proteinExistence type="predicted"/>
<dbReference type="AlphaFoldDB" id="A0AAD5PYC3"/>
<gene>
    <name evidence="1" type="ORF">GHT06_013208</name>
</gene>
<accession>A0AAD5PYC3</accession>
<dbReference type="InterPro" id="IPR042507">
    <property type="entry name" value="TBC1D19"/>
</dbReference>
<name>A0AAD5PYC3_9CRUS</name>
<dbReference type="PANTHER" id="PTHR16110:SF1">
    <property type="entry name" value="TBC1 DOMAIN FAMILY MEMBER 19"/>
    <property type="match status" value="1"/>
</dbReference>
<protein>
    <submittedName>
        <fullName evidence="1">Uncharacterized protein</fullName>
    </submittedName>
</protein>
<dbReference type="PANTHER" id="PTHR16110">
    <property type="entry name" value="TBC1 DOMAIN FAMILY MEMBER 19"/>
    <property type="match status" value="1"/>
</dbReference>
<dbReference type="Proteomes" id="UP000820818">
    <property type="component" value="Linkage Group LG3"/>
</dbReference>
<organism evidence="1 2">
    <name type="scientific">Daphnia sinensis</name>
    <dbReference type="NCBI Taxonomy" id="1820382"/>
    <lineage>
        <taxon>Eukaryota</taxon>
        <taxon>Metazoa</taxon>
        <taxon>Ecdysozoa</taxon>
        <taxon>Arthropoda</taxon>
        <taxon>Crustacea</taxon>
        <taxon>Branchiopoda</taxon>
        <taxon>Diplostraca</taxon>
        <taxon>Cladocera</taxon>
        <taxon>Anomopoda</taxon>
        <taxon>Daphniidae</taxon>
        <taxon>Daphnia</taxon>
        <taxon>Daphnia similis group</taxon>
    </lineage>
</organism>
<keyword evidence="2" id="KW-1185">Reference proteome</keyword>